<reference evidence="1" key="1">
    <citation type="submission" date="2021-06" db="EMBL/GenBank/DDBJ databases">
        <authorList>
            <person name="Kallberg Y."/>
            <person name="Tangrot J."/>
            <person name="Rosling A."/>
        </authorList>
    </citation>
    <scope>NUCLEOTIDE SEQUENCE</scope>
    <source>
        <strain evidence="1">CL356</strain>
    </source>
</reference>
<dbReference type="EMBL" id="CAJVPT010004969">
    <property type="protein sequence ID" value="CAG8514554.1"/>
    <property type="molecule type" value="Genomic_DNA"/>
</dbReference>
<proteinExistence type="predicted"/>
<comment type="caution">
    <text evidence="1">The sequence shown here is derived from an EMBL/GenBank/DDBJ whole genome shotgun (WGS) entry which is preliminary data.</text>
</comment>
<accession>A0ACA9L9I2</accession>
<sequence length="101" mass="11317">MNVLHIESKPLGSKSNNSEKRQSLEEAKLRVLDSSQIHRLADGSVIDNVSVEPAQPSKRTKTKRSKSVRVLDPPVFSEDSTEKIDTNELARLKCAIILYDE</sequence>
<evidence type="ECO:0000313" key="1">
    <source>
        <dbReference type="EMBL" id="CAG8514554.1"/>
    </source>
</evidence>
<name>A0ACA9L9I2_9GLOM</name>
<gene>
    <name evidence="1" type="ORF">ACOLOM_LOCUS3371</name>
</gene>
<keyword evidence="2" id="KW-1185">Reference proteome</keyword>
<protein>
    <submittedName>
        <fullName evidence="1">4052_t:CDS:1</fullName>
    </submittedName>
</protein>
<evidence type="ECO:0000313" key="2">
    <source>
        <dbReference type="Proteomes" id="UP000789525"/>
    </source>
</evidence>
<organism evidence="1 2">
    <name type="scientific">Acaulospora colombiana</name>
    <dbReference type="NCBI Taxonomy" id="27376"/>
    <lineage>
        <taxon>Eukaryota</taxon>
        <taxon>Fungi</taxon>
        <taxon>Fungi incertae sedis</taxon>
        <taxon>Mucoromycota</taxon>
        <taxon>Glomeromycotina</taxon>
        <taxon>Glomeromycetes</taxon>
        <taxon>Diversisporales</taxon>
        <taxon>Acaulosporaceae</taxon>
        <taxon>Acaulospora</taxon>
    </lineage>
</organism>
<dbReference type="Proteomes" id="UP000789525">
    <property type="component" value="Unassembled WGS sequence"/>
</dbReference>